<dbReference type="AlphaFoldDB" id="A0A086XT18"/>
<evidence type="ECO:0000256" key="1">
    <source>
        <dbReference type="ARBA" id="ARBA00004651"/>
    </source>
</evidence>
<sequence length="405" mass="42473">MIRKLSAVVAVLILLLALPALLSEALLNASVQMLIAALFATSFALLCGQAGMLSFGHAAYFGLGAFATVHAMNAFGGDGLLPTPLLPLAGAAVGLISGLGAGYFSTQRTGTYFAMITLALAELLHALAPHLKGVFGGEAGVSAFRMPAWGIGFGSTTEVYYLVLGWTVLCIALLWGLTLTPFGRLALGLRENAHRLKFLGYNTHALGTFVFALSAGFAGVAGALQALNIEAANYVVLETQVSTAVLLNTFIGGAKVFFGPAIGAAAMSFFGYVSSDLTRSWLLYQGVIFMLVMMYLPRGIVGEIVARLRGEAGPLRPLPLLARAVGIAVASAGFVAAIELLQRFFSTDYKAARQAGGWPPVEFAGHLWAPFAPLTWVVPVGLTLAGLGLVAIVNRREARRQEARA</sequence>
<reference evidence="7 8" key="1">
    <citation type="submission" date="2014-03" db="EMBL/GenBank/DDBJ databases">
        <title>Genome of Paenirhodobacter enshiensis DW2-9.</title>
        <authorList>
            <person name="Wang D."/>
            <person name="Wang G."/>
        </authorList>
    </citation>
    <scope>NUCLEOTIDE SEQUENCE [LARGE SCALE GENOMIC DNA]</scope>
    <source>
        <strain evidence="7 8">DW2-9</strain>
    </source>
</reference>
<feature type="transmembrane region" description="Helical" evidence="6">
    <location>
        <begin position="159"/>
        <end position="182"/>
    </location>
</feature>
<dbReference type="Proteomes" id="UP000028824">
    <property type="component" value="Unassembled WGS sequence"/>
</dbReference>
<evidence type="ECO:0000256" key="4">
    <source>
        <dbReference type="ARBA" id="ARBA00022989"/>
    </source>
</evidence>
<dbReference type="InterPro" id="IPR001851">
    <property type="entry name" value="ABC_transp_permease"/>
</dbReference>
<dbReference type="CDD" id="cd06581">
    <property type="entry name" value="TM_PBP1_LivM_like"/>
    <property type="match status" value="1"/>
</dbReference>
<feature type="transmembrane region" description="Helical" evidence="6">
    <location>
        <begin position="203"/>
        <end position="225"/>
    </location>
</feature>
<feature type="transmembrane region" description="Helical" evidence="6">
    <location>
        <begin position="320"/>
        <end position="341"/>
    </location>
</feature>
<feature type="transmembrane region" description="Helical" evidence="6">
    <location>
        <begin position="33"/>
        <end position="51"/>
    </location>
</feature>
<dbReference type="eggNOG" id="COG4177">
    <property type="taxonomic scope" value="Bacteria"/>
</dbReference>
<dbReference type="Pfam" id="PF02653">
    <property type="entry name" value="BPD_transp_2"/>
    <property type="match status" value="1"/>
</dbReference>
<evidence type="ECO:0000256" key="5">
    <source>
        <dbReference type="ARBA" id="ARBA00023136"/>
    </source>
</evidence>
<proteinExistence type="predicted"/>
<dbReference type="OrthoDB" id="9804361at2"/>
<keyword evidence="4 6" id="KW-1133">Transmembrane helix</keyword>
<dbReference type="InterPro" id="IPR043428">
    <property type="entry name" value="LivM-like"/>
</dbReference>
<keyword evidence="8" id="KW-1185">Reference proteome</keyword>
<name>A0A086XT18_9RHOB</name>
<comment type="caution">
    <text evidence="7">The sequence shown here is derived from an EMBL/GenBank/DDBJ whole genome shotgun (WGS) entry which is preliminary data.</text>
</comment>
<evidence type="ECO:0000256" key="3">
    <source>
        <dbReference type="ARBA" id="ARBA00022692"/>
    </source>
</evidence>
<gene>
    <name evidence="7" type="ORF">CG50_06350</name>
</gene>
<evidence type="ECO:0000313" key="8">
    <source>
        <dbReference type="Proteomes" id="UP000028824"/>
    </source>
</evidence>
<keyword evidence="5 6" id="KW-0472">Membrane</keyword>
<comment type="subcellular location">
    <subcellularLocation>
        <location evidence="1">Cell membrane</location>
        <topology evidence="1">Multi-pass membrane protein</topology>
    </subcellularLocation>
</comment>
<feature type="transmembrane region" description="Helical" evidence="6">
    <location>
        <begin position="58"/>
        <end position="75"/>
    </location>
</feature>
<evidence type="ECO:0000256" key="2">
    <source>
        <dbReference type="ARBA" id="ARBA00022475"/>
    </source>
</evidence>
<dbReference type="PANTHER" id="PTHR30482:SF17">
    <property type="entry name" value="ABC TRANSPORTER ATP-BINDING PROTEIN"/>
    <property type="match status" value="1"/>
</dbReference>
<evidence type="ECO:0000256" key="6">
    <source>
        <dbReference type="SAM" id="Phobius"/>
    </source>
</evidence>
<organism evidence="7 8">
    <name type="scientific">Paenirhodobacter enshiensis</name>
    <dbReference type="NCBI Taxonomy" id="1105367"/>
    <lineage>
        <taxon>Bacteria</taxon>
        <taxon>Pseudomonadati</taxon>
        <taxon>Pseudomonadota</taxon>
        <taxon>Alphaproteobacteria</taxon>
        <taxon>Rhodobacterales</taxon>
        <taxon>Rhodobacter group</taxon>
        <taxon>Paenirhodobacter</taxon>
    </lineage>
</organism>
<feature type="transmembrane region" description="Helical" evidence="6">
    <location>
        <begin position="376"/>
        <end position="394"/>
    </location>
</feature>
<dbReference type="GO" id="GO:0005886">
    <property type="term" value="C:plasma membrane"/>
    <property type="evidence" value="ECO:0007669"/>
    <property type="project" value="UniProtKB-SubCell"/>
</dbReference>
<feature type="transmembrane region" description="Helical" evidence="6">
    <location>
        <begin position="281"/>
        <end position="300"/>
    </location>
</feature>
<dbReference type="EMBL" id="JFZB01000027">
    <property type="protein sequence ID" value="KFI25168.1"/>
    <property type="molecule type" value="Genomic_DNA"/>
</dbReference>
<protein>
    <submittedName>
        <fullName evidence="7">Branched-chain amino acid ABC transporter permease</fullName>
    </submittedName>
</protein>
<evidence type="ECO:0000313" key="7">
    <source>
        <dbReference type="EMBL" id="KFI25168.1"/>
    </source>
</evidence>
<keyword evidence="2" id="KW-1003">Cell membrane</keyword>
<accession>A0A086XT18</accession>
<dbReference type="RefSeq" id="WP_036638791.1">
    <property type="nucleotide sequence ID" value="NZ_JAYRGJ010000026.1"/>
</dbReference>
<feature type="transmembrane region" description="Helical" evidence="6">
    <location>
        <begin position="81"/>
        <end position="104"/>
    </location>
</feature>
<dbReference type="STRING" id="1105367.CG50_06350"/>
<dbReference type="PANTHER" id="PTHR30482">
    <property type="entry name" value="HIGH-AFFINITY BRANCHED-CHAIN AMINO ACID TRANSPORT SYSTEM PERMEASE"/>
    <property type="match status" value="1"/>
</dbReference>
<keyword evidence="3 6" id="KW-0812">Transmembrane</keyword>
<dbReference type="GO" id="GO:0015658">
    <property type="term" value="F:branched-chain amino acid transmembrane transporter activity"/>
    <property type="evidence" value="ECO:0007669"/>
    <property type="project" value="InterPro"/>
</dbReference>